<dbReference type="PANTHER" id="PTHR42058">
    <property type="entry name" value="G_PROTEIN_RECEP_F2_4 DOMAIN-CONTAINING PROTEIN"/>
    <property type="match status" value="1"/>
</dbReference>
<feature type="transmembrane region" description="Helical" evidence="6">
    <location>
        <begin position="220"/>
        <end position="244"/>
    </location>
</feature>
<feature type="compositionally biased region" description="Polar residues" evidence="5">
    <location>
        <begin position="443"/>
        <end position="452"/>
    </location>
</feature>
<feature type="compositionally biased region" description="Basic residues" evidence="5">
    <location>
        <begin position="303"/>
        <end position="312"/>
    </location>
</feature>
<evidence type="ECO:0000313" key="9">
    <source>
        <dbReference type="Proteomes" id="UP000799767"/>
    </source>
</evidence>
<keyword evidence="4 6" id="KW-0472">Membrane</keyword>
<dbReference type="Proteomes" id="UP000799767">
    <property type="component" value="Unassembled WGS sequence"/>
</dbReference>
<organism evidence="8 9">
    <name type="scientific">Neohortaea acidophila</name>
    <dbReference type="NCBI Taxonomy" id="245834"/>
    <lineage>
        <taxon>Eukaryota</taxon>
        <taxon>Fungi</taxon>
        <taxon>Dikarya</taxon>
        <taxon>Ascomycota</taxon>
        <taxon>Pezizomycotina</taxon>
        <taxon>Dothideomycetes</taxon>
        <taxon>Dothideomycetidae</taxon>
        <taxon>Mycosphaerellales</taxon>
        <taxon>Teratosphaeriaceae</taxon>
        <taxon>Neohortaea</taxon>
    </lineage>
</organism>
<feature type="domain" description="G-protein coupled receptors family 2 profile 2" evidence="7">
    <location>
        <begin position="68"/>
        <end position="225"/>
    </location>
</feature>
<feature type="compositionally biased region" description="Polar residues" evidence="5">
    <location>
        <begin position="256"/>
        <end position="267"/>
    </location>
</feature>
<dbReference type="OrthoDB" id="26203at2759"/>
<dbReference type="GeneID" id="54478620"/>
<feature type="transmembrane region" description="Helical" evidence="6">
    <location>
        <begin position="333"/>
        <end position="354"/>
    </location>
</feature>
<evidence type="ECO:0000256" key="4">
    <source>
        <dbReference type="ARBA" id="ARBA00023136"/>
    </source>
</evidence>
<dbReference type="GO" id="GO:0004930">
    <property type="term" value="F:G protein-coupled receptor activity"/>
    <property type="evidence" value="ECO:0007669"/>
    <property type="project" value="InterPro"/>
</dbReference>
<dbReference type="InterPro" id="IPR017981">
    <property type="entry name" value="GPCR_2-like_7TM"/>
</dbReference>
<evidence type="ECO:0000256" key="3">
    <source>
        <dbReference type="ARBA" id="ARBA00022989"/>
    </source>
</evidence>
<feature type="transmembrane region" description="Helical" evidence="6">
    <location>
        <begin position="133"/>
        <end position="157"/>
    </location>
</feature>
<reference evidence="8" key="1">
    <citation type="journal article" date="2020" name="Stud. Mycol.">
        <title>101 Dothideomycetes genomes: a test case for predicting lifestyles and emergence of pathogens.</title>
        <authorList>
            <person name="Haridas S."/>
            <person name="Albert R."/>
            <person name="Binder M."/>
            <person name="Bloem J."/>
            <person name="Labutti K."/>
            <person name="Salamov A."/>
            <person name="Andreopoulos B."/>
            <person name="Baker S."/>
            <person name="Barry K."/>
            <person name="Bills G."/>
            <person name="Bluhm B."/>
            <person name="Cannon C."/>
            <person name="Castanera R."/>
            <person name="Culley D."/>
            <person name="Daum C."/>
            <person name="Ezra D."/>
            <person name="Gonzalez J."/>
            <person name="Henrissat B."/>
            <person name="Kuo A."/>
            <person name="Liang C."/>
            <person name="Lipzen A."/>
            <person name="Lutzoni F."/>
            <person name="Magnuson J."/>
            <person name="Mondo S."/>
            <person name="Nolan M."/>
            <person name="Ohm R."/>
            <person name="Pangilinan J."/>
            <person name="Park H.-J."/>
            <person name="Ramirez L."/>
            <person name="Alfaro M."/>
            <person name="Sun H."/>
            <person name="Tritt A."/>
            <person name="Yoshinaga Y."/>
            <person name="Zwiers L.-H."/>
            <person name="Turgeon B."/>
            <person name="Goodwin S."/>
            <person name="Spatafora J."/>
            <person name="Crous P."/>
            <person name="Grigoriev I."/>
        </authorList>
    </citation>
    <scope>NUCLEOTIDE SEQUENCE</scope>
    <source>
        <strain evidence="8">CBS 113389</strain>
    </source>
</reference>
<feature type="transmembrane region" description="Helical" evidence="6">
    <location>
        <begin position="95"/>
        <end position="113"/>
    </location>
</feature>
<protein>
    <recommendedName>
        <fullName evidence="7">G-protein coupled receptors family 2 profile 2 domain-containing protein</fullName>
    </recommendedName>
</protein>
<dbReference type="AlphaFoldDB" id="A0A6A6PKS3"/>
<dbReference type="GO" id="GO:0007166">
    <property type="term" value="P:cell surface receptor signaling pathway"/>
    <property type="evidence" value="ECO:0007669"/>
    <property type="project" value="InterPro"/>
</dbReference>
<comment type="subcellular location">
    <subcellularLocation>
        <location evidence="1">Membrane</location>
        <topology evidence="1">Multi-pass membrane protein</topology>
    </subcellularLocation>
</comment>
<feature type="region of interest" description="Disordered" evidence="5">
    <location>
        <begin position="253"/>
        <end position="312"/>
    </location>
</feature>
<dbReference type="InterPro" id="IPR000832">
    <property type="entry name" value="GPCR_2_secretin-like"/>
</dbReference>
<evidence type="ECO:0000256" key="5">
    <source>
        <dbReference type="SAM" id="MobiDB-lite"/>
    </source>
</evidence>
<dbReference type="Gene3D" id="1.20.1070.10">
    <property type="entry name" value="Rhodopsin 7-helix transmembrane proteins"/>
    <property type="match status" value="1"/>
</dbReference>
<dbReference type="InterPro" id="IPR053247">
    <property type="entry name" value="GPCR_GPR1/git3-like"/>
</dbReference>
<keyword evidence="3 6" id="KW-1133">Transmembrane helix</keyword>
<name>A0A6A6PKS3_9PEZI</name>
<dbReference type="RefSeq" id="XP_033586663.1">
    <property type="nucleotide sequence ID" value="XM_033737618.1"/>
</dbReference>
<feature type="compositionally biased region" description="Basic and acidic residues" evidence="5">
    <location>
        <begin position="268"/>
        <end position="280"/>
    </location>
</feature>
<accession>A0A6A6PKS3</accession>
<keyword evidence="2 6" id="KW-0812">Transmembrane</keyword>
<evidence type="ECO:0000313" key="8">
    <source>
        <dbReference type="EMBL" id="KAF2480093.1"/>
    </source>
</evidence>
<evidence type="ECO:0000256" key="6">
    <source>
        <dbReference type="SAM" id="Phobius"/>
    </source>
</evidence>
<feature type="region of interest" description="Disordered" evidence="5">
    <location>
        <begin position="443"/>
        <end position="502"/>
    </location>
</feature>
<feature type="compositionally biased region" description="Polar residues" evidence="5">
    <location>
        <begin position="284"/>
        <end position="302"/>
    </location>
</feature>
<dbReference type="GO" id="GO:0016020">
    <property type="term" value="C:membrane"/>
    <property type="evidence" value="ECO:0007669"/>
    <property type="project" value="UniProtKB-SubCell"/>
</dbReference>
<keyword evidence="9" id="KW-1185">Reference proteome</keyword>
<dbReference type="EMBL" id="MU001640">
    <property type="protein sequence ID" value="KAF2480093.1"/>
    <property type="molecule type" value="Genomic_DNA"/>
</dbReference>
<feature type="transmembrane region" description="Helical" evidence="6">
    <location>
        <begin position="67"/>
        <end position="86"/>
    </location>
</feature>
<dbReference type="PROSITE" id="PS50261">
    <property type="entry name" value="G_PROTEIN_RECEP_F2_4"/>
    <property type="match status" value="1"/>
</dbReference>
<feature type="transmembrane region" description="Helical" evidence="6">
    <location>
        <begin position="401"/>
        <end position="421"/>
    </location>
</feature>
<gene>
    <name evidence="8" type="ORF">BDY17DRAFT_327076</name>
</gene>
<evidence type="ECO:0000256" key="2">
    <source>
        <dbReference type="ARBA" id="ARBA00022692"/>
    </source>
</evidence>
<evidence type="ECO:0000256" key="1">
    <source>
        <dbReference type="ARBA" id="ARBA00004141"/>
    </source>
</evidence>
<evidence type="ECO:0000259" key="7">
    <source>
        <dbReference type="PROSITE" id="PS50261"/>
    </source>
</evidence>
<sequence length="502" mass="54595">MTTHALPICDAPFLPEAAFPFHGGDVFGRFCATLPQGGSNVSCCLPCPLADWVYSDNFPTRARDSNYVAIVMLILNLFLLLSFAVLPKAQSHRHYLSTGLVVSLVVIAIAFIIPLGSDSDQCYDRITPNDLQSSVACGFTGSLVEIGAMGVVVWILLRSIWMALRIMANFKRTRLFAIIATTLGVGLPLVFLAISLPITGVSYRLGGVCVPNGPTALITWFAWVLFFAGISWIVQVATILYCLWKFAASSIAGASGHTSNTSQSSTIRSEDMTEKAHEGDAAPTATQVQPTSPTEADPGTSTAKKRLSRSSLTPKRKRRVAWRKIRNIVLLQWRTIILSFIIVNLCVFFGQAFMAQTFAALAMSGPRGLPPNDLEFVKCLIANRGIKEPCLHFYNGLTEPYAIATLVMAPCVGIIVFLLLIRGSIFRGWWEILRNPQRFMRKSSTASDNSFGAGQRDAGDAGEGKEDDEVARDEEMNAVDGNNDGAQTDEPEAHFEAIGMAS</sequence>
<proteinExistence type="predicted"/>
<feature type="transmembrane region" description="Helical" evidence="6">
    <location>
        <begin position="177"/>
        <end position="200"/>
    </location>
</feature>
<dbReference type="PANTHER" id="PTHR42058:SF1">
    <property type="entry name" value="G-PROTEIN COUPLED RECEPTORS FAMILY 2 PROFILE 2 DOMAIN-CONTAINING PROTEIN"/>
    <property type="match status" value="1"/>
</dbReference>
<dbReference type="Pfam" id="PF00002">
    <property type="entry name" value="7tm_2"/>
    <property type="match status" value="1"/>
</dbReference>